<reference evidence="2 3" key="1">
    <citation type="submission" date="2024-02" db="EMBL/GenBank/DDBJ databases">
        <title>de novo genome assembly of Solanum bulbocastanum strain 11H21.</title>
        <authorList>
            <person name="Hosaka A.J."/>
        </authorList>
    </citation>
    <scope>NUCLEOTIDE SEQUENCE [LARGE SCALE GENOMIC DNA]</scope>
    <source>
        <tissue evidence="2">Young leaves</tissue>
    </source>
</reference>
<accession>A0AAN8U4N8</accession>
<dbReference type="PANTHER" id="PTHR31286">
    <property type="entry name" value="GLYCINE-RICH CELL WALL STRUCTURAL PROTEIN 1.8-LIKE"/>
    <property type="match status" value="1"/>
</dbReference>
<sequence>MLPADGQPPLMAGLDSASSAQFPPLPNKIHTGQNTIFPSSPFMNKFADIIQGHSCSVVDKFSYGAPDINEIRDLIPKQCGLSGSCQIGLLRNRHVLIRCDRMEDYIKILSKNSYYIIAKDGYVYQMRPFIYDAKFKASEETTKATTWISFPDLLPTFFVKEVLFSLASVVGKSLQLDLAMINKTRPSCARVKVQVDLLADKPEVVQLQLEDENTLENRVVTVRIQYDFLPIYCMKCKIQRHGIADKTEEKLEFEDKGDGEIIEVCGKEDGVATVYTGDIMLLNERVNSAVQRGVEKEEGTSQNQLVTRLTLQHAENPIPLKIMNPKEVGYLIQLQGALVQ</sequence>
<dbReference type="EMBL" id="JBANQN010000001">
    <property type="protein sequence ID" value="KAK6803409.1"/>
    <property type="molecule type" value="Genomic_DNA"/>
</dbReference>
<dbReference type="Pfam" id="PF14111">
    <property type="entry name" value="DUF4283"/>
    <property type="match status" value="1"/>
</dbReference>
<keyword evidence="3" id="KW-1185">Reference proteome</keyword>
<comment type="caution">
    <text evidence="2">The sequence shown here is derived from an EMBL/GenBank/DDBJ whole genome shotgun (WGS) entry which is preliminary data.</text>
</comment>
<dbReference type="AlphaFoldDB" id="A0AAN8U4N8"/>
<dbReference type="PANTHER" id="PTHR31286:SF79">
    <property type="entry name" value="N-6 ADENINE-SPECIFIC DNA METHYLASE"/>
    <property type="match status" value="1"/>
</dbReference>
<dbReference type="InterPro" id="IPR040256">
    <property type="entry name" value="At4g02000-like"/>
</dbReference>
<dbReference type="Proteomes" id="UP001371456">
    <property type="component" value="Unassembled WGS sequence"/>
</dbReference>
<proteinExistence type="predicted"/>
<evidence type="ECO:0000259" key="1">
    <source>
        <dbReference type="Pfam" id="PF14111"/>
    </source>
</evidence>
<protein>
    <recommendedName>
        <fullName evidence="1">DUF4283 domain-containing protein</fullName>
    </recommendedName>
</protein>
<dbReference type="InterPro" id="IPR025558">
    <property type="entry name" value="DUF4283"/>
</dbReference>
<organism evidence="2 3">
    <name type="scientific">Solanum bulbocastanum</name>
    <name type="common">Wild potato</name>
    <dbReference type="NCBI Taxonomy" id="147425"/>
    <lineage>
        <taxon>Eukaryota</taxon>
        <taxon>Viridiplantae</taxon>
        <taxon>Streptophyta</taxon>
        <taxon>Embryophyta</taxon>
        <taxon>Tracheophyta</taxon>
        <taxon>Spermatophyta</taxon>
        <taxon>Magnoliopsida</taxon>
        <taxon>eudicotyledons</taxon>
        <taxon>Gunneridae</taxon>
        <taxon>Pentapetalae</taxon>
        <taxon>asterids</taxon>
        <taxon>lamiids</taxon>
        <taxon>Solanales</taxon>
        <taxon>Solanaceae</taxon>
        <taxon>Solanoideae</taxon>
        <taxon>Solaneae</taxon>
        <taxon>Solanum</taxon>
    </lineage>
</organism>
<name>A0AAN8U4N8_SOLBU</name>
<gene>
    <name evidence="2" type="ORF">RDI58_001193</name>
</gene>
<feature type="domain" description="DUF4283" evidence="1">
    <location>
        <begin position="53"/>
        <end position="136"/>
    </location>
</feature>
<evidence type="ECO:0000313" key="2">
    <source>
        <dbReference type="EMBL" id="KAK6803409.1"/>
    </source>
</evidence>
<evidence type="ECO:0000313" key="3">
    <source>
        <dbReference type="Proteomes" id="UP001371456"/>
    </source>
</evidence>